<keyword evidence="6 10" id="KW-0573">Peptidoglycan synthesis</keyword>
<evidence type="ECO:0000256" key="9">
    <source>
        <dbReference type="ARBA" id="ARBA00023316"/>
    </source>
</evidence>
<dbReference type="GO" id="GO:0009252">
    <property type="term" value="P:peptidoglycan biosynthetic process"/>
    <property type="evidence" value="ECO:0007669"/>
    <property type="project" value="UniProtKB-UniRule"/>
</dbReference>
<evidence type="ECO:0000256" key="10">
    <source>
        <dbReference type="HAMAP-Rule" id="MF_00033"/>
    </source>
</evidence>
<dbReference type="RefSeq" id="WP_161140137.1">
    <property type="nucleotide sequence ID" value="NZ_SPKJ01000021.1"/>
</dbReference>
<evidence type="ECO:0000256" key="2">
    <source>
        <dbReference type="ARBA" id="ARBA00022618"/>
    </source>
</evidence>
<name>A0A964T3H2_9HYPH</name>
<dbReference type="NCBIfam" id="TIGR01133">
    <property type="entry name" value="murG"/>
    <property type="match status" value="1"/>
</dbReference>
<organism evidence="13 14">
    <name type="scientific">Propylenella binzhouense</name>
    <dbReference type="NCBI Taxonomy" id="2555902"/>
    <lineage>
        <taxon>Bacteria</taxon>
        <taxon>Pseudomonadati</taxon>
        <taxon>Pseudomonadota</taxon>
        <taxon>Alphaproteobacteria</taxon>
        <taxon>Hyphomicrobiales</taxon>
        <taxon>Propylenellaceae</taxon>
        <taxon>Propylenella</taxon>
    </lineage>
</organism>
<dbReference type="Gene3D" id="3.40.50.2000">
    <property type="entry name" value="Glycogen Phosphorylase B"/>
    <property type="match status" value="2"/>
</dbReference>
<feature type="domain" description="Glycosyl transferase family 28 C-terminal" evidence="12">
    <location>
        <begin position="185"/>
        <end position="351"/>
    </location>
</feature>
<dbReference type="HAMAP" id="MF_00033">
    <property type="entry name" value="MurG"/>
    <property type="match status" value="1"/>
</dbReference>
<dbReference type="GO" id="GO:0071555">
    <property type="term" value="P:cell wall organization"/>
    <property type="evidence" value="ECO:0007669"/>
    <property type="project" value="UniProtKB-KW"/>
</dbReference>
<evidence type="ECO:0000256" key="1">
    <source>
        <dbReference type="ARBA" id="ARBA00022475"/>
    </source>
</evidence>
<dbReference type="EMBL" id="SPKJ01000021">
    <property type="protein sequence ID" value="MYZ47791.1"/>
    <property type="molecule type" value="Genomic_DNA"/>
</dbReference>
<comment type="pathway">
    <text evidence="10">Cell wall biogenesis; peptidoglycan biosynthesis.</text>
</comment>
<evidence type="ECO:0000256" key="8">
    <source>
        <dbReference type="ARBA" id="ARBA00023306"/>
    </source>
</evidence>
<keyword evidence="4 10" id="KW-0808">Transferase</keyword>
<dbReference type="Proteomes" id="UP000773614">
    <property type="component" value="Unassembled WGS sequence"/>
</dbReference>
<dbReference type="GO" id="GO:0005886">
    <property type="term" value="C:plasma membrane"/>
    <property type="evidence" value="ECO:0007669"/>
    <property type="project" value="UniProtKB-SubCell"/>
</dbReference>
<comment type="caution">
    <text evidence="10">Lacks conserved residue(s) required for the propagation of feature annotation.</text>
</comment>
<keyword evidence="9 10" id="KW-0961">Cell wall biogenesis/degradation</keyword>
<dbReference type="CDD" id="cd03785">
    <property type="entry name" value="GT28_MurG"/>
    <property type="match status" value="1"/>
</dbReference>
<evidence type="ECO:0000313" key="13">
    <source>
        <dbReference type="EMBL" id="MYZ47791.1"/>
    </source>
</evidence>
<comment type="caution">
    <text evidence="13">The sequence shown here is derived from an EMBL/GenBank/DDBJ whole genome shotgun (WGS) entry which is preliminary data.</text>
</comment>
<reference evidence="13" key="1">
    <citation type="submission" date="2019-03" db="EMBL/GenBank/DDBJ databases">
        <title>Afifella sp. nov., isolated from activated sludge.</title>
        <authorList>
            <person name="Li Q."/>
            <person name="Liu Y."/>
        </authorList>
    </citation>
    <scope>NUCLEOTIDE SEQUENCE</scope>
    <source>
        <strain evidence="13">L72</strain>
    </source>
</reference>
<keyword evidence="2 10" id="KW-0132">Cell division</keyword>
<evidence type="ECO:0000256" key="3">
    <source>
        <dbReference type="ARBA" id="ARBA00022676"/>
    </source>
</evidence>
<feature type="binding site" evidence="10">
    <location>
        <position position="163"/>
    </location>
    <ligand>
        <name>UDP-N-acetyl-alpha-D-glucosamine</name>
        <dbReference type="ChEBI" id="CHEBI:57705"/>
    </ligand>
</feature>
<comment type="similarity">
    <text evidence="10">Belongs to the glycosyltransferase 28 family. MurG subfamily.</text>
</comment>
<dbReference type="Pfam" id="PF03033">
    <property type="entry name" value="Glyco_transf_28"/>
    <property type="match status" value="1"/>
</dbReference>
<evidence type="ECO:0000256" key="6">
    <source>
        <dbReference type="ARBA" id="ARBA00022984"/>
    </source>
</evidence>
<dbReference type="InterPro" id="IPR007235">
    <property type="entry name" value="Glyco_trans_28_C"/>
</dbReference>
<feature type="binding site" evidence="10">
    <location>
        <position position="122"/>
    </location>
    <ligand>
        <name>UDP-N-acetyl-alpha-D-glucosamine</name>
        <dbReference type="ChEBI" id="CHEBI:57705"/>
    </ligand>
</feature>
<keyword evidence="1 10" id="KW-1003">Cell membrane</keyword>
<feature type="binding site" evidence="10">
    <location>
        <position position="292"/>
    </location>
    <ligand>
        <name>UDP-N-acetyl-alpha-D-glucosamine</name>
        <dbReference type="ChEBI" id="CHEBI:57705"/>
    </ligand>
</feature>
<keyword evidence="3 10" id="KW-0328">Glycosyltransferase</keyword>
<comment type="subcellular location">
    <subcellularLocation>
        <location evidence="10">Cell membrane</location>
        <topology evidence="10">Peripheral membrane protein</topology>
        <orientation evidence="10">Cytoplasmic side</orientation>
    </subcellularLocation>
</comment>
<sequence length="364" mass="38378">MRTVLLVAGGTGGHLFPALALREVLTARGWRVELATDPRVGAYVEGVPPEARHVVRSATISGGNPLAILRSLGTMALGLSESRRLVARLRPEVAVGFGGYPTVPPLLAAKLAGLPIAVHEQNAVLGRANRLLVRFGAQLATGFPEPGGGEKARRRTHVGNPVRSAIALRAGELYPAPAAGEPFRLLVFGGSQGARVFSDVVPDAVAALAAPERRRLRIVQQCRPEDIERTRAAYGRLGVEAELQPFFRDMPERLAAAHLVVSRAGASTVTEIAVIGRPSILVPYPHALDHDQAANAAALAAAGAAWVVPERDFTARGFANRLADLMQAPEQLAVAARAAAGQGRPDAAERLADFVESIASGRRE</sequence>
<proteinExistence type="inferred from homology"/>
<dbReference type="OrthoDB" id="9808936at2"/>
<dbReference type="GO" id="GO:0051301">
    <property type="term" value="P:cell division"/>
    <property type="evidence" value="ECO:0007669"/>
    <property type="project" value="UniProtKB-KW"/>
</dbReference>
<dbReference type="GO" id="GO:0005975">
    <property type="term" value="P:carbohydrate metabolic process"/>
    <property type="evidence" value="ECO:0007669"/>
    <property type="project" value="InterPro"/>
</dbReference>
<evidence type="ECO:0000256" key="7">
    <source>
        <dbReference type="ARBA" id="ARBA00023136"/>
    </source>
</evidence>
<dbReference type="AlphaFoldDB" id="A0A964T3H2"/>
<dbReference type="Pfam" id="PF04101">
    <property type="entry name" value="Glyco_tran_28_C"/>
    <property type="match status" value="1"/>
</dbReference>
<keyword evidence="5 10" id="KW-0133">Cell shape</keyword>
<feature type="domain" description="Glycosyltransferase family 28 N-terminal" evidence="11">
    <location>
        <begin position="4"/>
        <end position="138"/>
    </location>
</feature>
<evidence type="ECO:0000256" key="4">
    <source>
        <dbReference type="ARBA" id="ARBA00022679"/>
    </source>
</evidence>
<gene>
    <name evidence="10 13" type="primary">murG</name>
    <name evidence="13" type="ORF">E4O86_08705</name>
</gene>
<evidence type="ECO:0000313" key="14">
    <source>
        <dbReference type="Proteomes" id="UP000773614"/>
    </source>
</evidence>
<feature type="binding site" evidence="10">
    <location>
        <begin position="11"/>
        <end position="13"/>
    </location>
    <ligand>
        <name>UDP-N-acetyl-alpha-D-glucosamine</name>
        <dbReference type="ChEBI" id="CHEBI:57705"/>
    </ligand>
</feature>
<feature type="binding site" evidence="10">
    <location>
        <position position="191"/>
    </location>
    <ligand>
        <name>UDP-N-acetyl-alpha-D-glucosamine</name>
        <dbReference type="ChEBI" id="CHEBI:57705"/>
    </ligand>
</feature>
<keyword evidence="14" id="KW-1185">Reference proteome</keyword>
<dbReference type="InterPro" id="IPR006009">
    <property type="entry name" value="GlcNAc_MurG"/>
</dbReference>
<accession>A0A964T3H2</accession>
<keyword evidence="8 10" id="KW-0131">Cell cycle</keyword>
<dbReference type="InterPro" id="IPR004276">
    <property type="entry name" value="GlycoTrans_28_N"/>
</dbReference>
<dbReference type="PANTHER" id="PTHR21015:SF22">
    <property type="entry name" value="GLYCOSYLTRANSFERASE"/>
    <property type="match status" value="1"/>
</dbReference>
<keyword evidence="7 10" id="KW-0472">Membrane</keyword>
<comment type="function">
    <text evidence="10">Cell wall formation. Catalyzes the transfer of a GlcNAc subunit on undecaprenyl-pyrophosphoryl-MurNAc-pentapeptide (lipid intermediate I) to form undecaprenyl-pyrophosphoryl-MurNAc-(pentapeptide)GlcNAc (lipid intermediate II).</text>
</comment>
<evidence type="ECO:0000256" key="5">
    <source>
        <dbReference type="ARBA" id="ARBA00022960"/>
    </source>
</evidence>
<comment type="catalytic activity">
    <reaction evidence="10">
        <text>di-trans,octa-cis-undecaprenyl diphospho-N-acetyl-alpha-D-muramoyl-L-alanyl-D-glutamyl-meso-2,6-diaminopimeloyl-D-alanyl-D-alanine + UDP-N-acetyl-alpha-D-glucosamine = di-trans,octa-cis-undecaprenyl diphospho-[N-acetyl-alpha-D-glucosaminyl-(1-&gt;4)]-N-acetyl-alpha-D-muramoyl-L-alanyl-D-glutamyl-meso-2,6-diaminopimeloyl-D-alanyl-D-alanine + UDP + H(+)</text>
        <dbReference type="Rhea" id="RHEA:31227"/>
        <dbReference type="ChEBI" id="CHEBI:15378"/>
        <dbReference type="ChEBI" id="CHEBI:57705"/>
        <dbReference type="ChEBI" id="CHEBI:58223"/>
        <dbReference type="ChEBI" id="CHEBI:61387"/>
        <dbReference type="ChEBI" id="CHEBI:61388"/>
        <dbReference type="EC" id="2.4.1.227"/>
    </reaction>
</comment>
<dbReference type="EC" id="2.4.1.227" evidence="10"/>
<dbReference type="PANTHER" id="PTHR21015">
    <property type="entry name" value="UDP-N-ACETYLGLUCOSAMINE--N-ACETYLMURAMYL-(PENTAPEPTIDE) PYROPHOSPHORYL-UNDECAPRENOL N-ACETYLGLUCOSAMINE TRANSFERASE 1"/>
    <property type="match status" value="1"/>
</dbReference>
<evidence type="ECO:0000259" key="12">
    <source>
        <dbReference type="Pfam" id="PF04101"/>
    </source>
</evidence>
<evidence type="ECO:0000259" key="11">
    <source>
        <dbReference type="Pfam" id="PF03033"/>
    </source>
</evidence>
<protein>
    <recommendedName>
        <fullName evidence="10">UDP-N-acetylglucosamine--N-acetylmuramyl-(pentapeptide) pyrophosphoryl-undecaprenol N-acetylglucosamine transferase</fullName>
        <ecNumber evidence="10">2.4.1.227</ecNumber>
    </recommendedName>
    <alternativeName>
        <fullName evidence="10">Undecaprenyl-PP-MurNAc-pentapeptide-UDPGlcNAc GlcNAc transferase</fullName>
    </alternativeName>
</protein>
<dbReference type="GO" id="GO:0008360">
    <property type="term" value="P:regulation of cell shape"/>
    <property type="evidence" value="ECO:0007669"/>
    <property type="project" value="UniProtKB-KW"/>
</dbReference>
<dbReference type="GO" id="GO:0050511">
    <property type="term" value="F:undecaprenyldiphospho-muramoylpentapeptide beta-N-acetylglucosaminyltransferase activity"/>
    <property type="evidence" value="ECO:0007669"/>
    <property type="project" value="UniProtKB-UniRule"/>
</dbReference>
<dbReference type="SUPFAM" id="SSF53756">
    <property type="entry name" value="UDP-Glycosyltransferase/glycogen phosphorylase"/>
    <property type="match status" value="1"/>
</dbReference>